<feature type="transmembrane region" description="Helical" evidence="10">
    <location>
        <begin position="135"/>
        <end position="156"/>
    </location>
</feature>
<dbReference type="InterPro" id="IPR048279">
    <property type="entry name" value="MdtK-like"/>
</dbReference>
<evidence type="ECO:0000313" key="12">
    <source>
        <dbReference type="Proteomes" id="UP000199149"/>
    </source>
</evidence>
<keyword evidence="2" id="KW-0813">Transport</keyword>
<dbReference type="InterPro" id="IPR002528">
    <property type="entry name" value="MATE_fam"/>
</dbReference>
<evidence type="ECO:0000256" key="8">
    <source>
        <dbReference type="ARBA" id="ARBA00023136"/>
    </source>
</evidence>
<evidence type="ECO:0000256" key="4">
    <source>
        <dbReference type="ARBA" id="ARBA00022475"/>
    </source>
</evidence>
<keyword evidence="5 10" id="KW-0812">Transmembrane</keyword>
<dbReference type="PIRSF" id="PIRSF006603">
    <property type="entry name" value="DinF"/>
    <property type="match status" value="1"/>
</dbReference>
<comment type="subcellular location">
    <subcellularLocation>
        <location evidence="1">Cell membrane</location>
        <topology evidence="1">Multi-pass membrane protein</topology>
    </subcellularLocation>
</comment>
<evidence type="ECO:0000256" key="10">
    <source>
        <dbReference type="SAM" id="Phobius"/>
    </source>
</evidence>
<feature type="transmembrane region" description="Helical" evidence="10">
    <location>
        <begin position="20"/>
        <end position="42"/>
    </location>
</feature>
<feature type="transmembrane region" description="Helical" evidence="10">
    <location>
        <begin position="353"/>
        <end position="375"/>
    </location>
</feature>
<dbReference type="GO" id="GO:0015297">
    <property type="term" value="F:antiporter activity"/>
    <property type="evidence" value="ECO:0007669"/>
    <property type="project" value="UniProtKB-KW"/>
</dbReference>
<protein>
    <recommendedName>
        <fullName evidence="9">Multidrug-efflux transporter</fullName>
    </recommendedName>
</protein>
<organism evidence="11 12">
    <name type="scientific">Algoriella xinjiangensis</name>
    <dbReference type="NCBI Taxonomy" id="684065"/>
    <lineage>
        <taxon>Bacteria</taxon>
        <taxon>Pseudomonadati</taxon>
        <taxon>Bacteroidota</taxon>
        <taxon>Flavobacteriia</taxon>
        <taxon>Flavobacteriales</taxon>
        <taxon>Weeksellaceae</taxon>
        <taxon>Algoriella</taxon>
    </lineage>
</organism>
<dbReference type="GO" id="GO:0005886">
    <property type="term" value="C:plasma membrane"/>
    <property type="evidence" value="ECO:0007669"/>
    <property type="project" value="UniProtKB-SubCell"/>
</dbReference>
<evidence type="ECO:0000256" key="6">
    <source>
        <dbReference type="ARBA" id="ARBA00022989"/>
    </source>
</evidence>
<dbReference type="PANTHER" id="PTHR43298:SF2">
    <property type="entry name" value="FMN_FAD EXPORTER YEEO-RELATED"/>
    <property type="match status" value="1"/>
</dbReference>
<dbReference type="EMBL" id="FOUZ01000012">
    <property type="protein sequence ID" value="SFN42944.1"/>
    <property type="molecule type" value="Genomic_DNA"/>
</dbReference>
<evidence type="ECO:0000256" key="5">
    <source>
        <dbReference type="ARBA" id="ARBA00022692"/>
    </source>
</evidence>
<feature type="transmembrane region" description="Helical" evidence="10">
    <location>
        <begin position="199"/>
        <end position="219"/>
    </location>
</feature>
<dbReference type="RefSeq" id="WP_420836350.1">
    <property type="nucleotide sequence ID" value="NZ_FOUZ01000012.1"/>
</dbReference>
<evidence type="ECO:0000256" key="9">
    <source>
        <dbReference type="ARBA" id="ARBA00031636"/>
    </source>
</evidence>
<reference evidence="12" key="1">
    <citation type="submission" date="2016-10" db="EMBL/GenBank/DDBJ databases">
        <authorList>
            <person name="Varghese N."/>
            <person name="Submissions S."/>
        </authorList>
    </citation>
    <scope>NUCLEOTIDE SEQUENCE [LARGE SCALE GENOMIC DNA]</scope>
    <source>
        <strain evidence="12">XJ109</strain>
    </source>
</reference>
<dbReference type="GO" id="GO:0042910">
    <property type="term" value="F:xenobiotic transmembrane transporter activity"/>
    <property type="evidence" value="ECO:0007669"/>
    <property type="project" value="InterPro"/>
</dbReference>
<dbReference type="STRING" id="684065.SAMN05421738_11242"/>
<evidence type="ECO:0000256" key="3">
    <source>
        <dbReference type="ARBA" id="ARBA00022449"/>
    </source>
</evidence>
<dbReference type="PANTHER" id="PTHR43298">
    <property type="entry name" value="MULTIDRUG RESISTANCE PROTEIN NORM-RELATED"/>
    <property type="match status" value="1"/>
</dbReference>
<feature type="transmembrane region" description="Helical" evidence="10">
    <location>
        <begin position="322"/>
        <end position="341"/>
    </location>
</feature>
<feature type="transmembrane region" description="Helical" evidence="10">
    <location>
        <begin position="168"/>
        <end position="187"/>
    </location>
</feature>
<evidence type="ECO:0000313" key="11">
    <source>
        <dbReference type="EMBL" id="SFN42944.1"/>
    </source>
</evidence>
<evidence type="ECO:0000256" key="1">
    <source>
        <dbReference type="ARBA" id="ARBA00004651"/>
    </source>
</evidence>
<dbReference type="AlphaFoldDB" id="A0A1I4YY46"/>
<feature type="transmembrane region" description="Helical" evidence="10">
    <location>
        <begin position="239"/>
        <end position="260"/>
    </location>
</feature>
<accession>A0A1I4YY46</accession>
<dbReference type="InterPro" id="IPR050222">
    <property type="entry name" value="MATE_MdtK"/>
</dbReference>
<dbReference type="Proteomes" id="UP000199149">
    <property type="component" value="Unassembled WGS sequence"/>
</dbReference>
<name>A0A1I4YY46_9FLAO</name>
<gene>
    <name evidence="11" type="ORF">SAMN05421738_11242</name>
</gene>
<feature type="transmembrane region" description="Helical" evidence="10">
    <location>
        <begin position="412"/>
        <end position="436"/>
    </location>
</feature>
<keyword evidence="3" id="KW-0050">Antiport</keyword>
<dbReference type="GO" id="GO:0006811">
    <property type="term" value="P:monoatomic ion transport"/>
    <property type="evidence" value="ECO:0007669"/>
    <property type="project" value="UniProtKB-KW"/>
</dbReference>
<keyword evidence="8 10" id="KW-0472">Membrane</keyword>
<feature type="transmembrane region" description="Helical" evidence="10">
    <location>
        <begin position="387"/>
        <end position="406"/>
    </location>
</feature>
<keyword evidence="6 10" id="KW-1133">Transmembrane helix</keyword>
<sequence>MNSISDRITFKQINQLAIPAIFSGIAESLITLTDIAMIGHVPDNSVEALAAAGLVGSFLSGIIWIVAQTKTSISSLVSQNFGANKLNEVKYLVPQALYFNVFLSLLILIPTYFFAEQLFKLYNAKDLVLDFSVDYYKIRAFGFPLTLISLTIFGSFRGIQNTIWAMKCSLTAAFIHVFLDYILIFGIDNFIPAYHIKGAAYASLIAQLIMVIMAFYYYFTKTPFRLNPGKSIHPYFKKYVYLSFNFILRTASLNIAFFLANSYATGYGKNYIAAQSILMNIWLFFSFFIDGYAGAGNAMAGRLLGEKNYPKLWILSKDISKYSVLISIILIVICFTFYTQIGELFNKNSQVLTIFNSVFWMILLMQPINTLAYIFDGFFKGMGDAKLLRNNLIIATFCGFLPTLIISDYVGLNIYGIWLAFGIWMLIRSFPLMYIFRKRILQNS</sequence>
<keyword evidence="7" id="KW-0406">Ion transport</keyword>
<evidence type="ECO:0000256" key="7">
    <source>
        <dbReference type="ARBA" id="ARBA00023065"/>
    </source>
</evidence>
<proteinExistence type="predicted"/>
<keyword evidence="4" id="KW-1003">Cell membrane</keyword>
<dbReference type="Pfam" id="PF01554">
    <property type="entry name" value="MatE"/>
    <property type="match status" value="2"/>
</dbReference>
<keyword evidence="12" id="KW-1185">Reference proteome</keyword>
<dbReference type="NCBIfam" id="TIGR00797">
    <property type="entry name" value="matE"/>
    <property type="match status" value="1"/>
</dbReference>
<feature type="transmembrane region" description="Helical" evidence="10">
    <location>
        <begin position="280"/>
        <end position="301"/>
    </location>
</feature>
<evidence type="ECO:0000256" key="2">
    <source>
        <dbReference type="ARBA" id="ARBA00022448"/>
    </source>
</evidence>
<feature type="transmembrane region" description="Helical" evidence="10">
    <location>
        <begin position="48"/>
        <end position="67"/>
    </location>
</feature>
<feature type="transmembrane region" description="Helical" evidence="10">
    <location>
        <begin position="96"/>
        <end position="115"/>
    </location>
</feature>